<reference evidence="1 2" key="2">
    <citation type="submission" date="2020-03" db="EMBL/GenBank/DDBJ databases">
        <authorList>
            <person name="Ichikawa N."/>
            <person name="Kimura A."/>
            <person name="Kitahashi Y."/>
            <person name="Uohara A."/>
        </authorList>
    </citation>
    <scope>NUCLEOTIDE SEQUENCE [LARGE SCALE GENOMIC DNA]</scope>
    <source>
        <strain evidence="1 2">NBRC 108638</strain>
    </source>
</reference>
<dbReference type="EMBL" id="BLPG01000001">
    <property type="protein sequence ID" value="GFJ94580.1"/>
    <property type="molecule type" value="Genomic_DNA"/>
</dbReference>
<accession>A0A6V8LG03</accession>
<reference evidence="1 2" key="1">
    <citation type="submission" date="2020-03" db="EMBL/GenBank/DDBJ databases">
        <title>Whole genome shotgun sequence of Phytohabitans rumicis NBRC 108638.</title>
        <authorList>
            <person name="Komaki H."/>
            <person name="Tamura T."/>
        </authorList>
    </citation>
    <scope>NUCLEOTIDE SEQUENCE [LARGE SCALE GENOMIC DNA]</scope>
    <source>
        <strain evidence="1 2">NBRC 108638</strain>
    </source>
</reference>
<comment type="caution">
    <text evidence="1">The sequence shown here is derived from an EMBL/GenBank/DDBJ whole genome shotgun (WGS) entry which is preliminary data.</text>
</comment>
<dbReference type="AlphaFoldDB" id="A0A6V8LG03"/>
<organism evidence="1 2">
    <name type="scientific">Phytohabitans rumicis</name>
    <dbReference type="NCBI Taxonomy" id="1076125"/>
    <lineage>
        <taxon>Bacteria</taxon>
        <taxon>Bacillati</taxon>
        <taxon>Actinomycetota</taxon>
        <taxon>Actinomycetes</taxon>
        <taxon>Micromonosporales</taxon>
        <taxon>Micromonosporaceae</taxon>
    </lineage>
</organism>
<keyword evidence="2" id="KW-1185">Reference proteome</keyword>
<dbReference type="Proteomes" id="UP000482960">
    <property type="component" value="Unassembled WGS sequence"/>
</dbReference>
<name>A0A6V8LG03_9ACTN</name>
<sequence length="175" mass="19352">MPISTPSNRVADYGDDADHFAHVLDCLFVPAVEAAGFEPWLPTATAADLIHAEFCRGLCQAELVLVDLSGLNPNVFFELGLRTGRDGPTCLVCDDKTDPIPVDVGIWNFHRYDSTLRAWKLEGEIAVLADHLRASARRSAGHNTFWQRFGVADPEHPPEPVPLRFRIPARVNDPV</sequence>
<gene>
    <name evidence="1" type="ORF">Prum_082220</name>
</gene>
<dbReference type="RefSeq" id="WP_173081741.1">
    <property type="nucleotide sequence ID" value="NZ_BAABJB010000020.1"/>
</dbReference>
<evidence type="ECO:0000313" key="2">
    <source>
        <dbReference type="Proteomes" id="UP000482960"/>
    </source>
</evidence>
<protein>
    <submittedName>
        <fullName evidence="1">Uncharacterized protein</fullName>
    </submittedName>
</protein>
<proteinExistence type="predicted"/>
<evidence type="ECO:0000313" key="1">
    <source>
        <dbReference type="EMBL" id="GFJ94580.1"/>
    </source>
</evidence>